<dbReference type="OrthoDB" id="7668193at2759"/>
<dbReference type="Proteomes" id="UP000001064">
    <property type="component" value="Unassembled WGS sequence"/>
</dbReference>
<gene>
    <name evidence="4" type="ORF">DICPUDRAFT_148995</name>
</gene>
<dbReference type="RefSeq" id="XP_003285137.1">
    <property type="nucleotide sequence ID" value="XM_003285089.1"/>
</dbReference>
<dbReference type="OMA" id="YQRQSMQ"/>
<keyword evidence="5" id="KW-1185">Reference proteome</keyword>
<dbReference type="FunCoup" id="F0ZCJ3">
    <property type="interactions" value="27"/>
</dbReference>
<sequence length="333" mass="37061">MKTNSPQAPDPYYILRGHKAHINSIVFDKQNSNILYSGSGDGELKLWNIEEKKCLSTLAPHVEGGVLSLQSTLGGHLISQGRDGTIKIWSTTDGSTLTNIFKLETYSMSLGKCYSLLSSLPSTDSGSTNLLSISSEESKIDIWDLNNKSIITKLKPTNNQFSDKLGLPMNMKLISSGSNDSIRLCAGYESGEMLMWDLRNDSVPLVSSKLHSEPILSFDLSKDGIRGISGSGDSNIIEFNINYETRKFDVTKTHKLNNPGISEIKIRNDEKIYATSGWDKRIRIFNFKKQTPLAILKYHSESVYSIDFSGDNILASASKDSRIALWDIYRTKQ</sequence>
<dbReference type="PROSITE" id="PS50294">
    <property type="entry name" value="WD_REPEATS_REGION"/>
    <property type="match status" value="2"/>
</dbReference>
<dbReference type="InterPro" id="IPR001680">
    <property type="entry name" value="WD40_rpt"/>
</dbReference>
<dbReference type="VEuPathDB" id="AmoebaDB:DICPUDRAFT_148995"/>
<evidence type="ECO:0000256" key="3">
    <source>
        <dbReference type="PROSITE-ProRule" id="PRU00221"/>
    </source>
</evidence>
<dbReference type="InterPro" id="IPR019775">
    <property type="entry name" value="WD40_repeat_CS"/>
</dbReference>
<accession>F0ZCJ3</accession>
<feature type="repeat" description="WD" evidence="3">
    <location>
        <begin position="15"/>
        <end position="57"/>
    </location>
</feature>
<organism evidence="4 5">
    <name type="scientific">Dictyostelium purpureum</name>
    <name type="common">Slime mold</name>
    <dbReference type="NCBI Taxonomy" id="5786"/>
    <lineage>
        <taxon>Eukaryota</taxon>
        <taxon>Amoebozoa</taxon>
        <taxon>Evosea</taxon>
        <taxon>Eumycetozoa</taxon>
        <taxon>Dictyostelia</taxon>
        <taxon>Dictyosteliales</taxon>
        <taxon>Dictyosteliaceae</taxon>
        <taxon>Dictyostelium</taxon>
    </lineage>
</organism>
<dbReference type="GeneID" id="10502252"/>
<keyword evidence="2" id="KW-0677">Repeat</keyword>
<evidence type="ECO:0000313" key="5">
    <source>
        <dbReference type="Proteomes" id="UP000001064"/>
    </source>
</evidence>
<dbReference type="PRINTS" id="PR00320">
    <property type="entry name" value="GPROTEINBRPT"/>
</dbReference>
<dbReference type="InterPro" id="IPR036322">
    <property type="entry name" value="WD40_repeat_dom_sf"/>
</dbReference>
<dbReference type="SUPFAM" id="SSF50978">
    <property type="entry name" value="WD40 repeat-like"/>
    <property type="match status" value="1"/>
</dbReference>
<dbReference type="InterPro" id="IPR020472">
    <property type="entry name" value="WD40_PAC1"/>
</dbReference>
<dbReference type="InterPro" id="IPR015943">
    <property type="entry name" value="WD40/YVTN_repeat-like_dom_sf"/>
</dbReference>
<dbReference type="AlphaFoldDB" id="F0ZCJ3"/>
<evidence type="ECO:0000256" key="1">
    <source>
        <dbReference type="ARBA" id="ARBA00022574"/>
    </source>
</evidence>
<reference evidence="5" key="1">
    <citation type="journal article" date="2011" name="Genome Biol.">
        <title>Comparative genomics of the social amoebae Dictyostelium discoideum and Dictyostelium purpureum.</title>
        <authorList>
            <consortium name="US DOE Joint Genome Institute (JGI-PGF)"/>
            <person name="Sucgang R."/>
            <person name="Kuo A."/>
            <person name="Tian X."/>
            <person name="Salerno W."/>
            <person name="Parikh A."/>
            <person name="Feasley C.L."/>
            <person name="Dalin E."/>
            <person name="Tu H."/>
            <person name="Huang E."/>
            <person name="Barry K."/>
            <person name="Lindquist E."/>
            <person name="Shapiro H."/>
            <person name="Bruce D."/>
            <person name="Schmutz J."/>
            <person name="Salamov A."/>
            <person name="Fey P."/>
            <person name="Gaudet P."/>
            <person name="Anjard C."/>
            <person name="Babu M.M."/>
            <person name="Basu S."/>
            <person name="Bushmanova Y."/>
            <person name="van der Wel H."/>
            <person name="Katoh-Kurasawa M."/>
            <person name="Dinh C."/>
            <person name="Coutinho P.M."/>
            <person name="Saito T."/>
            <person name="Elias M."/>
            <person name="Schaap P."/>
            <person name="Kay R.R."/>
            <person name="Henrissat B."/>
            <person name="Eichinger L."/>
            <person name="Rivero F."/>
            <person name="Putnam N.H."/>
            <person name="West C.M."/>
            <person name="Loomis W.F."/>
            <person name="Chisholm R.L."/>
            <person name="Shaulsky G."/>
            <person name="Strassmann J.E."/>
            <person name="Queller D.C."/>
            <person name="Kuspa A."/>
            <person name="Grigoriev I.V."/>
        </authorList>
    </citation>
    <scope>NUCLEOTIDE SEQUENCE [LARGE SCALE GENOMIC DNA]</scope>
    <source>
        <strain evidence="5">QSDP1</strain>
    </source>
</reference>
<dbReference type="Pfam" id="PF00400">
    <property type="entry name" value="WD40"/>
    <property type="match status" value="3"/>
</dbReference>
<evidence type="ECO:0000313" key="4">
    <source>
        <dbReference type="EMBL" id="EGC38380.1"/>
    </source>
</evidence>
<proteinExistence type="predicted"/>
<evidence type="ECO:0000256" key="2">
    <source>
        <dbReference type="ARBA" id="ARBA00022737"/>
    </source>
</evidence>
<dbReference type="SMART" id="SM00320">
    <property type="entry name" value="WD40"/>
    <property type="match status" value="5"/>
</dbReference>
<feature type="repeat" description="WD" evidence="3">
    <location>
        <begin position="296"/>
        <end position="333"/>
    </location>
</feature>
<dbReference type="Gene3D" id="2.130.10.10">
    <property type="entry name" value="YVTN repeat-like/Quinoprotein amine dehydrogenase"/>
    <property type="match status" value="2"/>
</dbReference>
<dbReference type="STRING" id="5786.F0ZCJ3"/>
<keyword evidence="1 3" id="KW-0853">WD repeat</keyword>
<dbReference type="PANTHER" id="PTHR19854:SF1">
    <property type="entry name" value="GUANINE NUCLEOTIDE-BINDING PROTEIN SUBUNIT BETA-LIKE PROTEIN 1"/>
    <property type="match status" value="1"/>
</dbReference>
<feature type="repeat" description="WD" evidence="3">
    <location>
        <begin position="77"/>
        <end position="99"/>
    </location>
</feature>
<dbReference type="PROSITE" id="PS50082">
    <property type="entry name" value="WD_REPEATS_2"/>
    <property type="match status" value="3"/>
</dbReference>
<dbReference type="PROSITE" id="PS00678">
    <property type="entry name" value="WD_REPEATS_1"/>
    <property type="match status" value="2"/>
</dbReference>
<dbReference type="PANTHER" id="PTHR19854">
    <property type="entry name" value="TRANSDUCIN BETA-LIKE 3"/>
    <property type="match status" value="1"/>
</dbReference>
<dbReference type="eggNOG" id="KOG0322">
    <property type="taxonomic scope" value="Eukaryota"/>
</dbReference>
<protein>
    <submittedName>
        <fullName evidence="4">Uncharacterized protein</fullName>
    </submittedName>
</protein>
<dbReference type="InParanoid" id="F0ZCJ3"/>
<name>F0ZCJ3_DICPU</name>
<dbReference type="EMBL" id="GL870978">
    <property type="protein sequence ID" value="EGC38380.1"/>
    <property type="molecule type" value="Genomic_DNA"/>
</dbReference>
<dbReference type="KEGG" id="dpp:DICPUDRAFT_148995"/>